<protein>
    <submittedName>
        <fullName evidence="4">Uncharacterized protein</fullName>
    </submittedName>
</protein>
<organism evidence="4 5">
    <name type="scientific">Sandaracinus amylolyticus</name>
    <dbReference type="NCBI Taxonomy" id="927083"/>
    <lineage>
        <taxon>Bacteria</taxon>
        <taxon>Pseudomonadati</taxon>
        <taxon>Myxococcota</taxon>
        <taxon>Polyangia</taxon>
        <taxon>Polyangiales</taxon>
        <taxon>Sandaracinaceae</taxon>
        <taxon>Sandaracinus</taxon>
    </lineage>
</organism>
<dbReference type="RefSeq" id="WP_053237434.1">
    <property type="nucleotide sequence ID" value="NZ_CP011125.1"/>
</dbReference>
<evidence type="ECO:0000256" key="2">
    <source>
        <dbReference type="SAM" id="Phobius"/>
    </source>
</evidence>
<feature type="chain" id="PRO_5002511415" evidence="3">
    <location>
        <begin position="22"/>
        <end position="299"/>
    </location>
</feature>
<sequence>MKWVVFPLVIASLSLARPAHAQEMPRASLLQTGRSGGIEEGTARATDRMLRERIDSLHVVDVSGAVVLDLEQVQLAFGCMGESVSCLEQVAHELDVQVLVVPSLDRAGDEIVATLLRFDARDGSQQRVVRRVQSDAALLQEVEPMLRELFGLPPQAEGQGTLVGTPEGERDTTPVAPVREPAGISPWPIVVMSVGALALVGGGIAGAMSSDDASAFRDADPSTQAEADEAHDRLSRAETEATAANVLFVSGGVLLAGGLAWLLAAGREDGSSVFALAPYAGPEGGGVVMAGRFALGGGL</sequence>
<feature type="transmembrane region" description="Helical" evidence="2">
    <location>
        <begin position="187"/>
        <end position="207"/>
    </location>
</feature>
<proteinExistence type="predicted"/>
<keyword evidence="5" id="KW-1185">Reference proteome</keyword>
<gene>
    <name evidence="4" type="ORF">DB32_007622</name>
</gene>
<dbReference type="AlphaFoldDB" id="A0A0F6W910"/>
<evidence type="ECO:0000256" key="1">
    <source>
        <dbReference type="SAM" id="MobiDB-lite"/>
    </source>
</evidence>
<name>A0A0F6W910_9BACT</name>
<dbReference type="KEGG" id="samy:DB32_007622"/>
<keyword evidence="2" id="KW-0472">Membrane</keyword>
<keyword evidence="2" id="KW-1133">Transmembrane helix</keyword>
<dbReference type="Proteomes" id="UP000034883">
    <property type="component" value="Chromosome"/>
</dbReference>
<reference evidence="4 5" key="1">
    <citation type="submission" date="2015-03" db="EMBL/GenBank/DDBJ databases">
        <title>Genome assembly of Sandaracinus amylolyticus DSM 53668.</title>
        <authorList>
            <person name="Sharma G."/>
            <person name="Subramanian S."/>
        </authorList>
    </citation>
    <scope>NUCLEOTIDE SEQUENCE [LARGE SCALE GENOMIC DNA]</scope>
    <source>
        <strain evidence="4 5">DSM 53668</strain>
    </source>
</reference>
<evidence type="ECO:0000256" key="3">
    <source>
        <dbReference type="SAM" id="SignalP"/>
    </source>
</evidence>
<feature type="signal peptide" evidence="3">
    <location>
        <begin position="1"/>
        <end position="21"/>
    </location>
</feature>
<dbReference type="EMBL" id="CP011125">
    <property type="protein sequence ID" value="AKF10473.1"/>
    <property type="molecule type" value="Genomic_DNA"/>
</dbReference>
<feature type="region of interest" description="Disordered" evidence="1">
    <location>
        <begin position="211"/>
        <end position="231"/>
    </location>
</feature>
<accession>A0A0F6W910</accession>
<keyword evidence="3" id="KW-0732">Signal</keyword>
<evidence type="ECO:0000313" key="5">
    <source>
        <dbReference type="Proteomes" id="UP000034883"/>
    </source>
</evidence>
<keyword evidence="2" id="KW-0812">Transmembrane</keyword>
<feature type="transmembrane region" description="Helical" evidence="2">
    <location>
        <begin position="243"/>
        <end position="264"/>
    </location>
</feature>
<evidence type="ECO:0000313" key="4">
    <source>
        <dbReference type="EMBL" id="AKF10473.1"/>
    </source>
</evidence>
<dbReference type="STRING" id="927083.DB32_007622"/>